<dbReference type="Gene3D" id="3.40.50.720">
    <property type="entry name" value="NAD(P)-binding Rossmann-like Domain"/>
    <property type="match status" value="1"/>
</dbReference>
<evidence type="ECO:0000313" key="4">
    <source>
        <dbReference type="EMBL" id="GGL73217.1"/>
    </source>
</evidence>
<organism evidence="4 5">
    <name type="scientific">Microlunatus endophyticus</name>
    <dbReference type="NCBI Taxonomy" id="1716077"/>
    <lineage>
        <taxon>Bacteria</taxon>
        <taxon>Bacillati</taxon>
        <taxon>Actinomycetota</taxon>
        <taxon>Actinomycetes</taxon>
        <taxon>Propionibacteriales</taxon>
        <taxon>Propionibacteriaceae</taxon>
        <taxon>Microlunatus</taxon>
    </lineage>
</organism>
<feature type="domain" description="Alcohol dehydrogenase-like C-terminal" evidence="3">
    <location>
        <begin position="10"/>
        <end position="134"/>
    </location>
</feature>
<evidence type="ECO:0000313" key="5">
    <source>
        <dbReference type="Proteomes" id="UP000613840"/>
    </source>
</evidence>
<evidence type="ECO:0000259" key="3">
    <source>
        <dbReference type="Pfam" id="PF00107"/>
    </source>
</evidence>
<keyword evidence="1" id="KW-0521">NADP</keyword>
<dbReference type="Proteomes" id="UP000613840">
    <property type="component" value="Unassembled WGS sequence"/>
</dbReference>
<reference evidence="4" key="2">
    <citation type="submission" date="2020-09" db="EMBL/GenBank/DDBJ databases">
        <authorList>
            <person name="Sun Q."/>
            <person name="Zhou Y."/>
        </authorList>
    </citation>
    <scope>NUCLEOTIDE SEQUENCE</scope>
    <source>
        <strain evidence="4">CGMCC 4.7306</strain>
    </source>
</reference>
<keyword evidence="5" id="KW-1185">Reference proteome</keyword>
<dbReference type="AlphaFoldDB" id="A0A917SFE8"/>
<dbReference type="InterPro" id="IPR051603">
    <property type="entry name" value="Zinc-ADH_QOR/CCCR"/>
</dbReference>
<dbReference type="PANTHER" id="PTHR44154:SF1">
    <property type="entry name" value="QUINONE OXIDOREDUCTASE"/>
    <property type="match status" value="1"/>
</dbReference>
<sequence>MVLVQGGAGAVGNAAIQLARWAGATVITTVSGLQKAELARAAGAHAVMNYRTEAVADAVRSLAPDGVDLVVEVAPAANNDLDRSVISMGGTIAIYANNGGQTFTLPIRETYALNLRYQFILLYTITQEQKRRAAEEVSAAVAAGGLRVTDDAGVPLHHYPLEQTAAAHDAVVRGSGQGAPGPRAGPEIAALGAQPDRRPGPKSLPNSDMSILDIQLLSLSQVVGSAGVGSAEALTGNRLSGFSCTRTCAAV</sequence>
<name>A0A917SFE8_9ACTN</name>
<accession>A0A917SFE8</accession>
<evidence type="ECO:0000256" key="2">
    <source>
        <dbReference type="SAM" id="MobiDB-lite"/>
    </source>
</evidence>
<gene>
    <name evidence="4" type="ORF">GCM10011575_34440</name>
</gene>
<dbReference type="EMBL" id="BMMZ01000009">
    <property type="protein sequence ID" value="GGL73217.1"/>
    <property type="molecule type" value="Genomic_DNA"/>
</dbReference>
<comment type="caution">
    <text evidence="4">The sequence shown here is derived from an EMBL/GenBank/DDBJ whole genome shotgun (WGS) entry which is preliminary data.</text>
</comment>
<dbReference type="PANTHER" id="PTHR44154">
    <property type="entry name" value="QUINONE OXIDOREDUCTASE"/>
    <property type="match status" value="1"/>
</dbReference>
<feature type="region of interest" description="Disordered" evidence="2">
    <location>
        <begin position="173"/>
        <end position="205"/>
    </location>
</feature>
<proteinExistence type="predicted"/>
<dbReference type="Pfam" id="PF00107">
    <property type="entry name" value="ADH_zinc_N"/>
    <property type="match status" value="1"/>
</dbReference>
<dbReference type="Gene3D" id="3.90.180.10">
    <property type="entry name" value="Medium-chain alcohol dehydrogenases, catalytic domain"/>
    <property type="match status" value="1"/>
</dbReference>
<reference evidence="4" key="1">
    <citation type="journal article" date="2014" name="Int. J. Syst. Evol. Microbiol.">
        <title>Complete genome sequence of Corynebacterium casei LMG S-19264T (=DSM 44701T), isolated from a smear-ripened cheese.</title>
        <authorList>
            <consortium name="US DOE Joint Genome Institute (JGI-PGF)"/>
            <person name="Walter F."/>
            <person name="Albersmeier A."/>
            <person name="Kalinowski J."/>
            <person name="Ruckert C."/>
        </authorList>
    </citation>
    <scope>NUCLEOTIDE SEQUENCE</scope>
    <source>
        <strain evidence="4">CGMCC 4.7306</strain>
    </source>
</reference>
<dbReference type="RefSeq" id="WP_229670218.1">
    <property type="nucleotide sequence ID" value="NZ_BMMZ01000009.1"/>
</dbReference>
<protein>
    <recommendedName>
        <fullName evidence="3">Alcohol dehydrogenase-like C-terminal domain-containing protein</fullName>
    </recommendedName>
</protein>
<evidence type="ECO:0000256" key="1">
    <source>
        <dbReference type="ARBA" id="ARBA00022857"/>
    </source>
</evidence>
<dbReference type="InterPro" id="IPR013149">
    <property type="entry name" value="ADH-like_C"/>
</dbReference>
<dbReference type="InterPro" id="IPR036291">
    <property type="entry name" value="NAD(P)-bd_dom_sf"/>
</dbReference>
<dbReference type="SUPFAM" id="SSF51735">
    <property type="entry name" value="NAD(P)-binding Rossmann-fold domains"/>
    <property type="match status" value="1"/>
</dbReference>